<dbReference type="InterPro" id="IPR051851">
    <property type="entry name" value="EFR3_Homologs"/>
</dbReference>
<feature type="compositionally biased region" description="Basic and acidic residues" evidence="1">
    <location>
        <begin position="8"/>
        <end position="20"/>
    </location>
</feature>
<dbReference type="PANTHER" id="PTHR12444">
    <property type="entry name" value="PROTEIN EFR3 HOMOLOG CMP44E"/>
    <property type="match status" value="1"/>
</dbReference>
<keyword evidence="3" id="KW-1185">Reference proteome</keyword>
<evidence type="ECO:0000313" key="2">
    <source>
        <dbReference type="EMBL" id="KAG9355877.1"/>
    </source>
</evidence>
<feature type="region of interest" description="Disordered" evidence="1">
    <location>
        <begin position="1"/>
        <end position="22"/>
    </location>
</feature>
<dbReference type="AlphaFoldDB" id="A0A8T2PWQ9"/>
<dbReference type="EMBL" id="JAFBMS010000001">
    <property type="protein sequence ID" value="KAG9355877.1"/>
    <property type="molecule type" value="Genomic_DNA"/>
</dbReference>
<comment type="caution">
    <text evidence="2">The sequence shown here is derived from an EMBL/GenBank/DDBJ whole genome shotgun (WGS) entry which is preliminary data.</text>
</comment>
<accession>A0A8T2PWQ9</accession>
<dbReference type="GO" id="GO:0072659">
    <property type="term" value="P:protein localization to plasma membrane"/>
    <property type="evidence" value="ECO:0007669"/>
    <property type="project" value="TreeGrafter"/>
</dbReference>
<evidence type="ECO:0000313" key="3">
    <source>
        <dbReference type="Proteomes" id="UP000824540"/>
    </source>
</evidence>
<reference evidence="2" key="1">
    <citation type="thesis" date="2021" institute="BYU ScholarsArchive" country="Provo, UT, USA">
        <title>Applications of and Algorithms for Genome Assembly and Genomic Analyses with an Emphasis on Marine Teleosts.</title>
        <authorList>
            <person name="Pickett B.D."/>
        </authorList>
    </citation>
    <scope>NUCLEOTIDE SEQUENCE</scope>
    <source>
        <strain evidence="2">HI-2016</strain>
    </source>
</reference>
<name>A0A8T2PWQ9_9TELE</name>
<dbReference type="GO" id="GO:0005886">
    <property type="term" value="C:plasma membrane"/>
    <property type="evidence" value="ECO:0007669"/>
    <property type="project" value="TreeGrafter"/>
</dbReference>
<evidence type="ECO:0000256" key="1">
    <source>
        <dbReference type="SAM" id="MobiDB-lite"/>
    </source>
</evidence>
<dbReference type="OrthoDB" id="8923149at2759"/>
<dbReference type="PANTHER" id="PTHR12444:SF1">
    <property type="entry name" value="PROTEIN EFR3 HOMOLOG A"/>
    <property type="match status" value="1"/>
</dbReference>
<sequence length="254" mass="27686">MSNLQSHHPNEREERNEDRLSRRKSFVDTISLQVDILSNSLPDKSQLAEEITFETLKKAIDTTGMEEQEKEKRRQVIEKFQKAPFEEIAAHCESKANMLHDRLAQIFELTIRPPPSPSGAVTITSGHAQYQSVPVYEMKFPDLRLAGLGAWSTHIGPSAAGDPGPMALLQGGASLSPVQLVLRLPSTFLPTVAAIHLVFVRAAARQAVQHLAQRGHLSVTSTTGTVECEVTPTASVSTSISISSVTPIVTIFVS</sequence>
<protein>
    <submittedName>
        <fullName evidence="2">Uncharacterized protein</fullName>
    </submittedName>
</protein>
<gene>
    <name evidence="2" type="ORF">JZ751_000721</name>
</gene>
<dbReference type="Proteomes" id="UP000824540">
    <property type="component" value="Unassembled WGS sequence"/>
</dbReference>
<proteinExistence type="predicted"/>
<organism evidence="2 3">
    <name type="scientific">Albula glossodonta</name>
    <name type="common">roundjaw bonefish</name>
    <dbReference type="NCBI Taxonomy" id="121402"/>
    <lineage>
        <taxon>Eukaryota</taxon>
        <taxon>Metazoa</taxon>
        <taxon>Chordata</taxon>
        <taxon>Craniata</taxon>
        <taxon>Vertebrata</taxon>
        <taxon>Euteleostomi</taxon>
        <taxon>Actinopterygii</taxon>
        <taxon>Neopterygii</taxon>
        <taxon>Teleostei</taxon>
        <taxon>Albuliformes</taxon>
        <taxon>Albulidae</taxon>
        <taxon>Albula</taxon>
    </lineage>
</organism>